<dbReference type="RefSeq" id="WP_093204438.1">
    <property type="nucleotide sequence ID" value="NZ_FNGS01000006.1"/>
</dbReference>
<organism evidence="1 2">
    <name type="scientific">Siphonobacter aquaeclarae</name>
    <dbReference type="NCBI Taxonomy" id="563176"/>
    <lineage>
        <taxon>Bacteria</taxon>
        <taxon>Pseudomonadati</taxon>
        <taxon>Bacteroidota</taxon>
        <taxon>Cytophagia</taxon>
        <taxon>Cytophagales</taxon>
        <taxon>Cytophagaceae</taxon>
        <taxon>Siphonobacter</taxon>
    </lineage>
</organism>
<evidence type="ECO:0008006" key="3">
    <source>
        <dbReference type="Google" id="ProtNLM"/>
    </source>
</evidence>
<proteinExistence type="predicted"/>
<keyword evidence="2" id="KW-1185">Reference proteome</keyword>
<name>A0A1G9SMQ5_9BACT</name>
<protein>
    <recommendedName>
        <fullName evidence="3">SpoIIAA-like</fullName>
    </recommendedName>
</protein>
<evidence type="ECO:0000313" key="2">
    <source>
        <dbReference type="Proteomes" id="UP000198901"/>
    </source>
</evidence>
<accession>A0A1G9SMQ5</accession>
<gene>
    <name evidence="1" type="ORF">SAMN04488090_3230</name>
</gene>
<reference evidence="1 2" key="1">
    <citation type="submission" date="2016-10" db="EMBL/GenBank/DDBJ databases">
        <authorList>
            <person name="de Groot N.N."/>
        </authorList>
    </citation>
    <scope>NUCLEOTIDE SEQUENCE [LARGE SCALE GENOMIC DNA]</scope>
    <source>
        <strain evidence="1 2">DSM 21668</strain>
    </source>
</reference>
<evidence type="ECO:0000313" key="1">
    <source>
        <dbReference type="EMBL" id="SDM36704.1"/>
    </source>
</evidence>
<dbReference type="OrthoDB" id="667638at2"/>
<dbReference type="EMBL" id="FNGS01000006">
    <property type="protein sequence ID" value="SDM36704.1"/>
    <property type="molecule type" value="Genomic_DNA"/>
</dbReference>
<dbReference type="Proteomes" id="UP000198901">
    <property type="component" value="Unassembled WGS sequence"/>
</dbReference>
<sequence>MPNITESYWLSEQQLLVTHISGDITRAEVEYWEDSLHQALAEIPDDTSFKIFINLYGFKATDLDAHKRFRTIVPATLATYGWKVGYVDLFAEEAKGLEIRYTRGIRCTGAAHVHQDDTKIDRYEAEFSSPRERFFTDPETARKWIEGLAM</sequence>
<dbReference type="AlphaFoldDB" id="A0A1G9SMQ5"/>